<gene>
    <name evidence="1" type="ORF">M0R89_20535</name>
</gene>
<dbReference type="AlphaFoldDB" id="A0A8U0I0Z8"/>
<proteinExistence type="predicted"/>
<dbReference type="RefSeq" id="WP_248652891.1">
    <property type="nucleotide sequence ID" value="NZ_CP096661.1"/>
</dbReference>
<protein>
    <submittedName>
        <fullName evidence="1">DUF354 domain-containing protein</fullName>
    </submittedName>
</protein>
<dbReference type="EMBL" id="CP096661">
    <property type="protein sequence ID" value="UPV76858.1"/>
    <property type="molecule type" value="Genomic_DNA"/>
</dbReference>
<dbReference type="Pfam" id="PF04007">
    <property type="entry name" value="DUF354"/>
    <property type="match status" value="1"/>
</dbReference>
<sequence>MTRDHTAWVDLVSPSHPFLFDGLLSSFPDLDVTTTVREKTETVDLAAEAGFDFEVRGRDFDDPHLRKAGIPLRTAQLAARPPDADVSLSSRNAMCVLASKARGIPSVHFTDNDITAYVDGLWAEELYNWLEARATYTVVPEAFETAELEKHGTDAMSIFTYPGYKEDIYVADFEPDESFADRLPVGEYVVVRPEALDAAYVDEAESLVPAVLEGVVDAGYDVVYLPRGRGDRGYAGGVDPDRIHVPDAAYDGLQLAAHAECVLTGSGTMAREAACMGKPAVSFFPNELLSVDRQLVEEGRLFHSRDPEAIADYVAGLDADDARLDRSRSRRVRDEVVALTDRLIDRATR</sequence>
<name>A0A8U0I0Z8_9EURY</name>
<geneLocation type="plasmid" evidence="1 2">
    <name>unnamed2</name>
</geneLocation>
<reference evidence="1 2" key="1">
    <citation type="submission" date="2022-04" db="EMBL/GenBank/DDBJ databases">
        <title>Diverse halophilic archaea isolated from saline environments.</title>
        <authorList>
            <person name="Cui H.-L."/>
        </authorList>
    </citation>
    <scope>NUCLEOTIDE SEQUENCE [LARGE SCALE GENOMIC DNA]</scope>
    <source>
        <strain evidence="1 2">XZYJT49</strain>
        <plasmid evidence="1 2">unnamed2</plasmid>
    </source>
</reference>
<evidence type="ECO:0000313" key="1">
    <source>
        <dbReference type="EMBL" id="UPV76858.1"/>
    </source>
</evidence>
<keyword evidence="2" id="KW-1185">Reference proteome</keyword>
<organism evidence="1 2">
    <name type="scientific">Halorussus limi</name>
    <dbReference type="NCBI Taxonomy" id="2938695"/>
    <lineage>
        <taxon>Archaea</taxon>
        <taxon>Methanobacteriati</taxon>
        <taxon>Methanobacteriota</taxon>
        <taxon>Stenosarchaea group</taxon>
        <taxon>Halobacteria</taxon>
        <taxon>Halobacteriales</taxon>
        <taxon>Haladaptataceae</taxon>
        <taxon>Halorussus</taxon>
    </lineage>
</organism>
<dbReference type="KEGG" id="halx:M0R89_20535"/>
<dbReference type="PANTHER" id="PTHR39662">
    <property type="entry name" value="DUF354 DOMAIN-CONTAINING PROTEIN-RELATED"/>
    <property type="match status" value="1"/>
</dbReference>
<accession>A0A8U0I0Z8</accession>
<dbReference type="Proteomes" id="UP000830729">
    <property type="component" value="Plasmid unnamed2"/>
</dbReference>
<dbReference type="GeneID" id="72187640"/>
<dbReference type="SUPFAM" id="SSF53756">
    <property type="entry name" value="UDP-Glycosyltransferase/glycogen phosphorylase"/>
    <property type="match status" value="1"/>
</dbReference>
<evidence type="ECO:0000313" key="2">
    <source>
        <dbReference type="Proteomes" id="UP000830729"/>
    </source>
</evidence>
<dbReference type="InterPro" id="IPR007152">
    <property type="entry name" value="DUF354"/>
</dbReference>
<keyword evidence="1" id="KW-0614">Plasmid</keyword>
<dbReference type="PANTHER" id="PTHR39662:SF1">
    <property type="entry name" value="DUF354 DOMAIN-CONTAINING PROTEIN"/>
    <property type="match status" value="1"/>
</dbReference>